<dbReference type="Proteomes" id="UP000664218">
    <property type="component" value="Unassembled WGS sequence"/>
</dbReference>
<reference evidence="1" key="1">
    <citation type="submission" date="2021-03" db="EMBL/GenBank/DDBJ databases">
        <title>Proteiniclasticum marinus sp. nov., isolated from tidal flat sediment.</title>
        <authorList>
            <person name="Namirimu T."/>
            <person name="Yang J.-A."/>
            <person name="Yang S.-H."/>
            <person name="Kim Y.-J."/>
            <person name="Kwon K.K."/>
        </authorList>
    </citation>
    <scope>NUCLEOTIDE SEQUENCE</scope>
    <source>
        <strain evidence="1">SCR006</strain>
    </source>
</reference>
<keyword evidence="2" id="KW-1185">Reference proteome</keyword>
<evidence type="ECO:0000313" key="1">
    <source>
        <dbReference type="EMBL" id="MBO1263977.1"/>
    </source>
</evidence>
<comment type="caution">
    <text evidence="1">The sequence shown here is derived from an EMBL/GenBank/DDBJ whole genome shotgun (WGS) entry which is preliminary data.</text>
</comment>
<dbReference type="InterPro" id="IPR043519">
    <property type="entry name" value="NT_sf"/>
</dbReference>
<dbReference type="Gene3D" id="3.30.460.10">
    <property type="entry name" value="Beta Polymerase, domain 2"/>
    <property type="match status" value="1"/>
</dbReference>
<dbReference type="RefSeq" id="WP_207598469.1">
    <property type="nucleotide sequence ID" value="NZ_JAFNJU010000001.1"/>
</dbReference>
<evidence type="ECO:0008006" key="3">
    <source>
        <dbReference type="Google" id="ProtNLM"/>
    </source>
</evidence>
<sequence>MNLEKIAELFIGKIRKDYADDVALVVVMGSYIYGATHDRSDLDLYFVPKTQKGYQLGFTFILEEIGFDLWPISWQRLESIARHEERITSIVTEGKVIYHAAQEDLDRFLKLKSIALDVSSKSDFAKKANNVFQESYRLIYRIQEAETLSELRQYGIRFVNHLGYALSLLNCNTVKRGRGKLKKELLDNVLIPDDFEACYDTLFLSDDMDTMKKDLSCLLKNTEKLIHAELDRYQEKGSAKNVLSGFYEELISSYNKIYHAAEVNDPNTALFAACELQHEIMDVFQYMDLEKPDFPDLAKAYDPDDLHALVISAEKHKRAFEDFLKAQHVPVRKFTDLSEYENHLSSL</sequence>
<accession>A0A939H9Q5</accession>
<name>A0A939H9Q5_9CLOT</name>
<gene>
    <name evidence="1" type="ORF">J3A84_02830</name>
</gene>
<proteinExistence type="predicted"/>
<organism evidence="1 2">
    <name type="scientific">Proteiniclasticum aestuarii</name>
    <dbReference type="NCBI Taxonomy" id="2817862"/>
    <lineage>
        <taxon>Bacteria</taxon>
        <taxon>Bacillati</taxon>
        <taxon>Bacillota</taxon>
        <taxon>Clostridia</taxon>
        <taxon>Eubacteriales</taxon>
        <taxon>Clostridiaceae</taxon>
        <taxon>Proteiniclasticum</taxon>
    </lineage>
</organism>
<evidence type="ECO:0000313" key="2">
    <source>
        <dbReference type="Proteomes" id="UP000664218"/>
    </source>
</evidence>
<dbReference type="AlphaFoldDB" id="A0A939H9Q5"/>
<protein>
    <recommendedName>
        <fullName evidence="3">Nucleotidyltransferase domain-containing protein</fullName>
    </recommendedName>
</protein>
<dbReference type="SUPFAM" id="SSF81301">
    <property type="entry name" value="Nucleotidyltransferase"/>
    <property type="match status" value="1"/>
</dbReference>
<dbReference type="EMBL" id="JAFNJU010000001">
    <property type="protein sequence ID" value="MBO1263977.1"/>
    <property type="molecule type" value="Genomic_DNA"/>
</dbReference>